<keyword evidence="6" id="KW-1185">Reference proteome</keyword>
<dbReference type="GO" id="GO:0016787">
    <property type="term" value="F:hydrolase activity"/>
    <property type="evidence" value="ECO:0007669"/>
    <property type="project" value="UniProtKB-KW"/>
</dbReference>
<dbReference type="EMBL" id="AYSA01000013">
    <property type="protein sequence ID" value="ESZ99271.1"/>
    <property type="molecule type" value="Genomic_DNA"/>
</dbReference>
<comment type="caution">
    <text evidence="5">The sequence shown here is derived from an EMBL/GenBank/DDBJ whole genome shotgun (WGS) entry which is preliminary data.</text>
</comment>
<dbReference type="Pfam" id="PF01764">
    <property type="entry name" value="Lipase_3"/>
    <property type="match status" value="1"/>
</dbReference>
<organism evidence="5 6">
    <name type="scientific">Sclerotinia borealis (strain F-4128)</name>
    <dbReference type="NCBI Taxonomy" id="1432307"/>
    <lineage>
        <taxon>Eukaryota</taxon>
        <taxon>Fungi</taxon>
        <taxon>Dikarya</taxon>
        <taxon>Ascomycota</taxon>
        <taxon>Pezizomycotina</taxon>
        <taxon>Leotiomycetes</taxon>
        <taxon>Helotiales</taxon>
        <taxon>Sclerotiniaceae</taxon>
        <taxon>Sclerotinia</taxon>
    </lineage>
</organism>
<dbReference type="AlphaFoldDB" id="W9CTR1"/>
<dbReference type="CDD" id="cd00519">
    <property type="entry name" value="Lipase_3"/>
    <property type="match status" value="1"/>
</dbReference>
<proteinExistence type="predicted"/>
<evidence type="ECO:0000313" key="6">
    <source>
        <dbReference type="Proteomes" id="UP000019487"/>
    </source>
</evidence>
<feature type="domain" description="Fungal lipase-type" evidence="4">
    <location>
        <begin position="165"/>
        <end position="359"/>
    </location>
</feature>
<dbReference type="InterPro" id="IPR051299">
    <property type="entry name" value="AB_hydrolase_lip/est"/>
</dbReference>
<dbReference type="SUPFAM" id="SSF53474">
    <property type="entry name" value="alpha/beta-Hydrolases"/>
    <property type="match status" value="1"/>
</dbReference>
<dbReference type="HOGENOM" id="CLU_032957_3_1_1"/>
<dbReference type="OrthoDB" id="438440at2759"/>
<dbReference type="PANTHER" id="PTHR46640">
    <property type="entry name" value="TRIACYLGLYCEROL LIPASE, PUTATIVE (AFU_ORTHOLOGUE AFUA_6G06510)-RELATED"/>
    <property type="match status" value="1"/>
</dbReference>
<dbReference type="Gene3D" id="3.40.50.1820">
    <property type="entry name" value="alpha/beta hydrolase"/>
    <property type="match status" value="1"/>
</dbReference>
<dbReference type="InterPro" id="IPR029058">
    <property type="entry name" value="AB_hydrolase_fold"/>
</dbReference>
<dbReference type="GO" id="GO:0006629">
    <property type="term" value="P:lipid metabolic process"/>
    <property type="evidence" value="ECO:0007669"/>
    <property type="project" value="InterPro"/>
</dbReference>
<evidence type="ECO:0000313" key="5">
    <source>
        <dbReference type="EMBL" id="ESZ99271.1"/>
    </source>
</evidence>
<name>W9CTR1_SCLBF</name>
<dbReference type="InterPro" id="IPR002921">
    <property type="entry name" value="Fungal_lipase-type"/>
</dbReference>
<keyword evidence="1 3" id="KW-0732">Signal</keyword>
<reference evidence="5 6" key="1">
    <citation type="journal article" date="2014" name="Genome Announc.">
        <title>Draft genome sequence of Sclerotinia borealis, a psychrophilic plant pathogenic fungus.</title>
        <authorList>
            <person name="Mardanov A.V."/>
            <person name="Beletsky A.V."/>
            <person name="Kadnikov V.V."/>
            <person name="Ignatov A.N."/>
            <person name="Ravin N.V."/>
        </authorList>
    </citation>
    <scope>NUCLEOTIDE SEQUENCE [LARGE SCALE GENOMIC DNA]</scope>
    <source>
        <strain evidence="6">F-4157</strain>
    </source>
</reference>
<keyword evidence="2" id="KW-0378">Hydrolase</keyword>
<gene>
    <name evidence="5" type="ORF">SBOR_0312</name>
</gene>
<dbReference type="STRING" id="1432307.W9CTR1"/>
<evidence type="ECO:0000256" key="2">
    <source>
        <dbReference type="ARBA" id="ARBA00022801"/>
    </source>
</evidence>
<evidence type="ECO:0000259" key="4">
    <source>
        <dbReference type="Pfam" id="PF01764"/>
    </source>
</evidence>
<protein>
    <recommendedName>
        <fullName evidence="4">Fungal lipase-type domain-containing protein</fullName>
    </recommendedName>
</protein>
<feature type="chain" id="PRO_5004920786" description="Fungal lipase-type domain-containing protein" evidence="3">
    <location>
        <begin position="26"/>
        <end position="517"/>
    </location>
</feature>
<dbReference type="Proteomes" id="UP000019487">
    <property type="component" value="Unassembled WGS sequence"/>
</dbReference>
<evidence type="ECO:0000256" key="1">
    <source>
        <dbReference type="ARBA" id="ARBA00022729"/>
    </source>
</evidence>
<evidence type="ECO:0000256" key="3">
    <source>
        <dbReference type="SAM" id="SignalP"/>
    </source>
</evidence>
<feature type="signal peptide" evidence="3">
    <location>
        <begin position="1"/>
        <end position="25"/>
    </location>
</feature>
<sequence length="517" mass="57714">MRFLSSSINTITFITFLDFASTVSAHPASAKTTLHHVDSSASQILDQSISASTSPIQSPASSIYAPQSSTHDDSLISLSLFHSLEELARLVDISYCVGTSGIAKPFHCASRCDEFPGYELVDTFNTGVAKSDSSGYIVLDHGLSSEESEGSEGSFVGDGKGRIIVAFRGTYSIANTIADLSTVPQEYIPYPESPDNPDTSTEAFERNTIQPFIDRIPRPWSFWWTHKLGTVTSGHKSGGTERKCTNCTVHTGFYSSWLNTRPCILPHLNVLKQKYPNYQLHFVGHSLGGAVAALAALELEGGGWRTIVTTFGEPMIGNQGLMDFIDGAFELNEGMHEDMNRRYRRVTHIGDPVPLLPLREWGYRSHAGEIYIGKEDLQPEAQDVRPCYGDEDTNCITGSDSDNLWFRGEDLSTIIPVDFLDELRTGKWDIKQEAAGEEAEKLESIQRRWPTLPIPTRYKLWQLFFAHRDYFWRLGVCLPGGDPLDWRRPRYNFTGEETEMEKEMEDGIGIGIGREEL</sequence>
<accession>W9CTR1</accession>
<dbReference type="PANTHER" id="PTHR46640:SF1">
    <property type="entry name" value="FUNGAL LIPASE-LIKE DOMAIN-CONTAINING PROTEIN-RELATED"/>
    <property type="match status" value="1"/>
</dbReference>